<organism evidence="2">
    <name type="scientific">Serratia marcescens SM39</name>
    <dbReference type="NCBI Taxonomy" id="1334564"/>
    <lineage>
        <taxon>Bacteria</taxon>
        <taxon>Pseudomonadati</taxon>
        <taxon>Pseudomonadota</taxon>
        <taxon>Gammaproteobacteria</taxon>
        <taxon>Enterobacterales</taxon>
        <taxon>Yersiniaceae</taxon>
        <taxon>Serratia</taxon>
    </lineage>
</organism>
<dbReference type="EMBL" id="AP013063">
    <property type="protein sequence ID" value="BAO32284.1"/>
    <property type="molecule type" value="Genomic_DNA"/>
</dbReference>
<evidence type="ECO:0000256" key="1">
    <source>
        <dbReference type="SAM" id="MobiDB-lite"/>
    </source>
</evidence>
<accession>A0AAT9DX92</accession>
<feature type="region of interest" description="Disordered" evidence="1">
    <location>
        <begin position="1"/>
        <end position="32"/>
    </location>
</feature>
<reference evidence="2" key="1">
    <citation type="journal article" date="2014" name="Genome Biol. Evol.">
        <title>Genome evolution and plasticity of Serratia marcescens, an important multidrug-resistant nosocomial pathogen.</title>
        <authorList>
            <person name="Iguchi A."/>
            <person name="Nagaya Y."/>
            <person name="Pradel E."/>
            <person name="Ooka T."/>
            <person name="Ogura Y."/>
            <person name="Katsura K."/>
            <person name="Kurokawa K."/>
            <person name="Oshima K."/>
            <person name="Hattori M."/>
            <person name="Parkhill J."/>
            <person name="Sebaihia M."/>
            <person name="Coulthurst S.J."/>
            <person name="Gotoh N."/>
            <person name="Thomson N.R."/>
            <person name="Ewbank J.J."/>
            <person name="Hayashi T."/>
        </authorList>
    </citation>
    <scope>NUCLEOTIDE SEQUENCE</scope>
    <source>
        <strain evidence="2">SM39</strain>
    </source>
</reference>
<dbReference type="InterPro" id="IPR009279">
    <property type="entry name" value="Portal_Mu"/>
</dbReference>
<sequence length="504" mass="55731">MSRKNRRRPGQATPAMPRPQLGQEFASTGDGRDITRPWVGALALAEDSVLQSRGAPDLKIYREVLSDEEVKSAFTQRQDALISREIKVEAGGERPIDIEAADAMRQQIESLGFDRITRLMHYGVFYGYAVAELIYGVRDNLLWFDEIKVRDRRRFRFSPTGELRLLTPQNMTVGEACPAPYFWSFATGADHDDEPYGMGLAHWLYWPTFFKRNDIKFWLIFLDKFGMPTVAGKHPEGATPEQKRNLLALTRAISTDSGVIMPEGMAIEMLGASRSGAADYQAMYNAMNEAIRRVVVGQISSSGGASKGIGGDESLQDKILTSIAKSDADVICESWNRGPGKWLTEFNFPGAAVPVVSRVFDDPEDLAARAERDKAVSETTGFRPTLASTQETYGGEWEPKPAVASPVPVARPSSAEFAEHTHGPDAPAAMAERLNRELTPVTDTWMAQLQQLVDDAESLEALRDGLDKLLPDMDLEQYAEVMAQAMSAAALAGRYELLEEMNGR</sequence>
<evidence type="ECO:0000313" key="2">
    <source>
        <dbReference type="EMBL" id="BAO32284.1"/>
    </source>
</evidence>
<dbReference type="Pfam" id="PF06074">
    <property type="entry name" value="Portal_Mu"/>
    <property type="match status" value="1"/>
</dbReference>
<protein>
    <submittedName>
        <fullName evidence="2">Portal protein</fullName>
    </submittedName>
</protein>
<dbReference type="AlphaFoldDB" id="A0AAT9DX92"/>
<dbReference type="RefSeq" id="WP_080335398.1">
    <property type="nucleotide sequence ID" value="NZ_AP013063.1"/>
</dbReference>
<name>A0AAT9DX92_SERMA</name>
<gene>
    <name evidence="2" type="ORF">SM39_0217</name>
</gene>
<dbReference type="KEGG" id="smar:SM39_0217"/>
<proteinExistence type="predicted"/>